<proteinExistence type="predicted"/>
<evidence type="ECO:0008006" key="3">
    <source>
        <dbReference type="Google" id="ProtNLM"/>
    </source>
</evidence>
<accession>A0AAV2A4M3</accession>
<sequence length="58" mass="6841">MVWGEELVSVATAEREKEAFGRRRLCGRKGRELKKKCIRCSYKWRYVLLTVRGPPLMV</sequence>
<evidence type="ECO:0000313" key="2">
    <source>
        <dbReference type="Proteomes" id="UP001497382"/>
    </source>
</evidence>
<comment type="caution">
    <text evidence="1">The sequence shown here is derived from an EMBL/GenBank/DDBJ whole genome shotgun (WGS) entry which is preliminary data.</text>
</comment>
<keyword evidence="2" id="KW-1185">Reference proteome</keyword>
<reference evidence="1 2" key="1">
    <citation type="submission" date="2024-04" db="EMBL/GenBank/DDBJ databases">
        <authorList>
            <person name="Rising A."/>
            <person name="Reimegard J."/>
            <person name="Sonavane S."/>
            <person name="Akerstrom W."/>
            <person name="Nylinder S."/>
            <person name="Hedman E."/>
            <person name="Kallberg Y."/>
        </authorList>
    </citation>
    <scope>NUCLEOTIDE SEQUENCE [LARGE SCALE GENOMIC DNA]</scope>
</reference>
<dbReference type="AlphaFoldDB" id="A0AAV2A4M3"/>
<name>A0AAV2A4M3_9ARAC</name>
<dbReference type="Proteomes" id="UP001497382">
    <property type="component" value="Unassembled WGS sequence"/>
</dbReference>
<evidence type="ECO:0000313" key="1">
    <source>
        <dbReference type="EMBL" id="CAL1278627.1"/>
    </source>
</evidence>
<protein>
    <recommendedName>
        <fullName evidence="3">Ribosomal protein S14</fullName>
    </recommendedName>
</protein>
<organism evidence="1 2">
    <name type="scientific">Larinioides sclopetarius</name>
    <dbReference type="NCBI Taxonomy" id="280406"/>
    <lineage>
        <taxon>Eukaryota</taxon>
        <taxon>Metazoa</taxon>
        <taxon>Ecdysozoa</taxon>
        <taxon>Arthropoda</taxon>
        <taxon>Chelicerata</taxon>
        <taxon>Arachnida</taxon>
        <taxon>Araneae</taxon>
        <taxon>Araneomorphae</taxon>
        <taxon>Entelegynae</taxon>
        <taxon>Araneoidea</taxon>
        <taxon>Araneidae</taxon>
        <taxon>Larinioides</taxon>
    </lineage>
</organism>
<gene>
    <name evidence="1" type="ORF">LARSCL_LOCUS9896</name>
</gene>
<dbReference type="EMBL" id="CAXIEN010000115">
    <property type="protein sequence ID" value="CAL1278627.1"/>
    <property type="molecule type" value="Genomic_DNA"/>
</dbReference>